<dbReference type="AlphaFoldDB" id="A0A3N9U482"/>
<dbReference type="EMBL" id="RJVQ01000002">
    <property type="protein sequence ID" value="RQW64392.1"/>
    <property type="molecule type" value="Genomic_DNA"/>
</dbReference>
<dbReference type="InterPro" id="IPR021333">
    <property type="entry name" value="DUF2946"/>
</dbReference>
<dbReference type="Proteomes" id="UP000281112">
    <property type="component" value="Unassembled WGS sequence"/>
</dbReference>
<reference evidence="1 2" key="1">
    <citation type="submission" date="2018-11" db="EMBL/GenBank/DDBJ databases">
        <title>Vibrio LJC006 sp. nov., isolated from seawater during the bloom of the enteromorpha.</title>
        <authorList>
            <person name="Liang J."/>
        </authorList>
    </citation>
    <scope>NUCLEOTIDE SEQUENCE [LARGE SCALE GENOMIC DNA]</scope>
    <source>
        <strain evidence="1 2">LJC006</strain>
    </source>
</reference>
<dbReference type="RefSeq" id="WP_124936514.1">
    <property type="nucleotide sequence ID" value="NZ_RJVQ01000002.1"/>
</dbReference>
<keyword evidence="2" id="KW-1185">Reference proteome</keyword>
<proteinExistence type="predicted"/>
<dbReference type="OrthoDB" id="6507184at2"/>
<sequence length="124" mass="14170">MFQFDKQQTLLSKLFLWLALLSVALVYVAPLISQSLAPPTHHSTMMTHDSHHQDNADSDLEHSWCEYCKLLAHLSWHSTSIHQFDAPDLKNSSSVLASYSVVFKRWMLSHIIPRAPPQAFSLKN</sequence>
<evidence type="ECO:0000313" key="1">
    <source>
        <dbReference type="EMBL" id="RQW64392.1"/>
    </source>
</evidence>
<name>A0A3N9U482_9VIBR</name>
<gene>
    <name evidence="1" type="ORF">EES38_07400</name>
</gene>
<dbReference type="Pfam" id="PF11162">
    <property type="entry name" value="DUF2946"/>
    <property type="match status" value="1"/>
</dbReference>
<accession>A0A3N9U482</accession>
<evidence type="ECO:0000313" key="2">
    <source>
        <dbReference type="Proteomes" id="UP000281112"/>
    </source>
</evidence>
<comment type="caution">
    <text evidence="1">The sequence shown here is derived from an EMBL/GenBank/DDBJ whole genome shotgun (WGS) entry which is preliminary data.</text>
</comment>
<organism evidence="1 2">
    <name type="scientific">Vibrio viridaestus</name>
    <dbReference type="NCBI Taxonomy" id="2487322"/>
    <lineage>
        <taxon>Bacteria</taxon>
        <taxon>Pseudomonadati</taxon>
        <taxon>Pseudomonadota</taxon>
        <taxon>Gammaproteobacteria</taxon>
        <taxon>Vibrionales</taxon>
        <taxon>Vibrionaceae</taxon>
        <taxon>Vibrio</taxon>
    </lineage>
</organism>
<protein>
    <submittedName>
        <fullName evidence="1">DUF2946 domain-containing protein</fullName>
    </submittedName>
</protein>